<dbReference type="Proteomes" id="UP000306102">
    <property type="component" value="Unassembled WGS sequence"/>
</dbReference>
<proteinExistence type="predicted"/>
<evidence type="ECO:0008006" key="5">
    <source>
        <dbReference type="Google" id="ProtNLM"/>
    </source>
</evidence>
<sequence>MANGYVLVFMGALILVHASARTVPSTKTTSVNDKQTNTVNVPNATAAKGKGAKDKNSGVIFAGVVESPTSSHTEHDDCISIVGVGPITFPQKSGEEKADDVAMAHGDRRLTQCNSGEQSDTVVEQDDTVVEETF</sequence>
<comment type="caution">
    <text evidence="3">The sequence shown here is derived from an EMBL/GenBank/DDBJ whole genome shotgun (WGS) entry which is preliminary data.</text>
</comment>
<dbReference type="AlphaFoldDB" id="A0A4S4EYJ3"/>
<dbReference type="EMBL" id="SDRB02000958">
    <property type="protein sequence ID" value="THG22151.1"/>
    <property type="molecule type" value="Genomic_DNA"/>
</dbReference>
<evidence type="ECO:0000313" key="4">
    <source>
        <dbReference type="Proteomes" id="UP000306102"/>
    </source>
</evidence>
<reference evidence="3 4" key="1">
    <citation type="journal article" date="2018" name="Proc. Natl. Acad. Sci. U.S.A.">
        <title>Draft genome sequence of Camellia sinensis var. sinensis provides insights into the evolution of the tea genome and tea quality.</title>
        <authorList>
            <person name="Wei C."/>
            <person name="Yang H."/>
            <person name="Wang S."/>
            <person name="Zhao J."/>
            <person name="Liu C."/>
            <person name="Gao L."/>
            <person name="Xia E."/>
            <person name="Lu Y."/>
            <person name="Tai Y."/>
            <person name="She G."/>
            <person name="Sun J."/>
            <person name="Cao H."/>
            <person name="Tong W."/>
            <person name="Gao Q."/>
            <person name="Li Y."/>
            <person name="Deng W."/>
            <person name="Jiang X."/>
            <person name="Wang W."/>
            <person name="Chen Q."/>
            <person name="Zhang S."/>
            <person name="Li H."/>
            <person name="Wu J."/>
            <person name="Wang P."/>
            <person name="Li P."/>
            <person name="Shi C."/>
            <person name="Zheng F."/>
            <person name="Jian J."/>
            <person name="Huang B."/>
            <person name="Shan D."/>
            <person name="Shi M."/>
            <person name="Fang C."/>
            <person name="Yue Y."/>
            <person name="Li F."/>
            <person name="Li D."/>
            <person name="Wei S."/>
            <person name="Han B."/>
            <person name="Jiang C."/>
            <person name="Yin Y."/>
            <person name="Xia T."/>
            <person name="Zhang Z."/>
            <person name="Bennetzen J.L."/>
            <person name="Zhao S."/>
            <person name="Wan X."/>
        </authorList>
    </citation>
    <scope>NUCLEOTIDE SEQUENCE [LARGE SCALE GENOMIC DNA]</scope>
    <source>
        <strain evidence="4">cv. Shuchazao</strain>
        <tissue evidence="3">Leaf</tissue>
    </source>
</reference>
<organism evidence="3 4">
    <name type="scientific">Camellia sinensis var. sinensis</name>
    <name type="common">China tea</name>
    <dbReference type="NCBI Taxonomy" id="542762"/>
    <lineage>
        <taxon>Eukaryota</taxon>
        <taxon>Viridiplantae</taxon>
        <taxon>Streptophyta</taxon>
        <taxon>Embryophyta</taxon>
        <taxon>Tracheophyta</taxon>
        <taxon>Spermatophyta</taxon>
        <taxon>Magnoliopsida</taxon>
        <taxon>eudicotyledons</taxon>
        <taxon>Gunneridae</taxon>
        <taxon>Pentapetalae</taxon>
        <taxon>asterids</taxon>
        <taxon>Ericales</taxon>
        <taxon>Theaceae</taxon>
        <taxon>Camellia</taxon>
    </lineage>
</organism>
<keyword evidence="4" id="KW-1185">Reference proteome</keyword>
<feature type="compositionally biased region" description="Acidic residues" evidence="1">
    <location>
        <begin position="123"/>
        <end position="134"/>
    </location>
</feature>
<accession>A0A4S4EYJ3</accession>
<evidence type="ECO:0000313" key="3">
    <source>
        <dbReference type="EMBL" id="THG22151.1"/>
    </source>
</evidence>
<feature type="region of interest" description="Disordered" evidence="1">
    <location>
        <begin position="112"/>
        <end position="134"/>
    </location>
</feature>
<feature type="chain" id="PRO_5020530936" description="Secreted protein" evidence="2">
    <location>
        <begin position="21"/>
        <end position="134"/>
    </location>
</feature>
<feature type="signal peptide" evidence="2">
    <location>
        <begin position="1"/>
        <end position="20"/>
    </location>
</feature>
<name>A0A4S4EYJ3_CAMSN</name>
<feature type="compositionally biased region" description="Polar residues" evidence="1">
    <location>
        <begin position="27"/>
        <end position="43"/>
    </location>
</feature>
<feature type="region of interest" description="Disordered" evidence="1">
    <location>
        <begin position="27"/>
        <end position="54"/>
    </location>
</feature>
<evidence type="ECO:0000256" key="1">
    <source>
        <dbReference type="SAM" id="MobiDB-lite"/>
    </source>
</evidence>
<gene>
    <name evidence="3" type="ORF">TEA_023594</name>
</gene>
<evidence type="ECO:0000256" key="2">
    <source>
        <dbReference type="SAM" id="SignalP"/>
    </source>
</evidence>
<keyword evidence="2" id="KW-0732">Signal</keyword>
<protein>
    <recommendedName>
        <fullName evidence="5">Secreted protein</fullName>
    </recommendedName>
</protein>